<accession>A0A652LB82</accession>
<reference evidence="3" key="1">
    <citation type="submission" date="2018-10" db="EMBL/GenBank/DDBJ databases">
        <authorList>
            <person name="Hariharan J."/>
            <person name="Choudoir M.J."/>
            <person name="Diebold P."/>
            <person name="Panke-Buisse K."/>
            <person name="Campbell A.N."/>
            <person name="Buckley D.H."/>
        </authorList>
    </citation>
    <scope>NUCLEOTIDE SEQUENCE</scope>
    <source>
        <strain evidence="3">Gb1</strain>
    </source>
</reference>
<evidence type="ECO:0000313" key="3">
    <source>
        <dbReference type="EMBL" id="TXS33353.1"/>
    </source>
</evidence>
<comment type="caution">
    <text evidence="3">The sequence shown here is derived from an EMBL/GenBank/DDBJ whole genome shotgun (WGS) entry which is preliminary data.</text>
</comment>
<dbReference type="InterPro" id="IPR011009">
    <property type="entry name" value="Kinase-like_dom_sf"/>
</dbReference>
<dbReference type="InterPro" id="IPR000719">
    <property type="entry name" value="Prot_kinase_dom"/>
</dbReference>
<proteinExistence type="predicted"/>
<dbReference type="GO" id="GO:0004672">
    <property type="term" value="F:protein kinase activity"/>
    <property type="evidence" value="ECO:0007669"/>
    <property type="project" value="InterPro"/>
</dbReference>
<dbReference type="Gene3D" id="1.10.510.10">
    <property type="entry name" value="Transferase(Phosphotransferase) domain 1"/>
    <property type="match status" value="1"/>
</dbReference>
<name>A0A652LB82_9ACTN</name>
<dbReference type="AlphaFoldDB" id="A0A652LB82"/>
<feature type="domain" description="Protein kinase" evidence="2">
    <location>
        <begin position="1"/>
        <end position="114"/>
    </location>
</feature>
<dbReference type="EMBL" id="RDBM01000011">
    <property type="protein sequence ID" value="TXS33353.1"/>
    <property type="molecule type" value="Genomic_DNA"/>
</dbReference>
<protein>
    <recommendedName>
        <fullName evidence="2">Protein kinase domain-containing protein</fullName>
    </recommendedName>
</protein>
<evidence type="ECO:0000259" key="2">
    <source>
        <dbReference type="PROSITE" id="PS50011"/>
    </source>
</evidence>
<feature type="region of interest" description="Disordered" evidence="1">
    <location>
        <begin position="84"/>
        <end position="114"/>
    </location>
</feature>
<feature type="compositionally biased region" description="Basic residues" evidence="1">
    <location>
        <begin position="84"/>
        <end position="95"/>
    </location>
</feature>
<dbReference type="SUPFAM" id="SSF56112">
    <property type="entry name" value="Protein kinase-like (PK-like)"/>
    <property type="match status" value="1"/>
</dbReference>
<sequence length="114" mass="11689">MEYVAGHTLPACADSDGALPLPLAAGLGTLLAEGLSAVHAAGWLHRDLKPQNDTLGDDGPMIINFGLDQRAQADAPMATRTRRVLHPGAGRRSRRGGGASVSPRSAGVLRTGSA</sequence>
<dbReference type="PROSITE" id="PS50011">
    <property type="entry name" value="PROTEIN_KINASE_DOM"/>
    <property type="match status" value="1"/>
</dbReference>
<gene>
    <name evidence="3" type="ORF">EAO74_03010</name>
</gene>
<evidence type="ECO:0000256" key="1">
    <source>
        <dbReference type="SAM" id="MobiDB-lite"/>
    </source>
</evidence>
<organism evidence="3">
    <name type="scientific">Streptomyces sp. gb1(2016)</name>
    <dbReference type="NCBI Taxonomy" id="1828321"/>
    <lineage>
        <taxon>Bacteria</taxon>
        <taxon>Bacillati</taxon>
        <taxon>Actinomycetota</taxon>
        <taxon>Actinomycetes</taxon>
        <taxon>Kitasatosporales</taxon>
        <taxon>Streptomycetaceae</taxon>
        <taxon>Streptomyces</taxon>
    </lineage>
</organism>
<dbReference type="GO" id="GO:0005524">
    <property type="term" value="F:ATP binding"/>
    <property type="evidence" value="ECO:0007669"/>
    <property type="project" value="InterPro"/>
</dbReference>